<evidence type="ECO:0000313" key="1">
    <source>
        <dbReference type="EMBL" id="EJX07887.1"/>
    </source>
</evidence>
<protein>
    <submittedName>
        <fullName evidence="1">Uncharacterized protein</fullName>
    </submittedName>
</protein>
<proteinExistence type="predicted"/>
<accession>J9GJL0</accession>
<gene>
    <name evidence="1" type="ORF">EVA_04004</name>
</gene>
<name>J9GJL0_9ZZZZ</name>
<dbReference type="EMBL" id="AMCI01000772">
    <property type="protein sequence ID" value="EJX07887.1"/>
    <property type="molecule type" value="Genomic_DNA"/>
</dbReference>
<dbReference type="AlphaFoldDB" id="J9GJL0"/>
<comment type="caution">
    <text evidence="1">The sequence shown here is derived from an EMBL/GenBank/DDBJ whole genome shotgun (WGS) entry which is preliminary data.</text>
</comment>
<organism evidence="1">
    <name type="scientific">gut metagenome</name>
    <dbReference type="NCBI Taxonomy" id="749906"/>
    <lineage>
        <taxon>unclassified sequences</taxon>
        <taxon>metagenomes</taxon>
        <taxon>organismal metagenomes</taxon>
    </lineage>
</organism>
<reference evidence="1" key="1">
    <citation type="journal article" date="2012" name="PLoS ONE">
        <title>Gene sets for utilization of primary and secondary nutrition supplies in the distal gut of endangered iberian lynx.</title>
        <authorList>
            <person name="Alcaide M."/>
            <person name="Messina E."/>
            <person name="Richter M."/>
            <person name="Bargiela R."/>
            <person name="Peplies J."/>
            <person name="Huws S.A."/>
            <person name="Newbold C.J."/>
            <person name="Golyshin P.N."/>
            <person name="Simon M.A."/>
            <person name="Lopez G."/>
            <person name="Yakimov M.M."/>
            <person name="Ferrer M."/>
        </authorList>
    </citation>
    <scope>NUCLEOTIDE SEQUENCE</scope>
</reference>
<sequence>MLSHCFQQISTDDRFIYGHIFYNMNFSERKRQVKGWKAALYDLKSIALRGRNLCFLKQKPMVSVY</sequence>